<dbReference type="PANTHER" id="PTHR13864:SF6">
    <property type="entry name" value="PROTEIN LYL-1"/>
    <property type="match status" value="1"/>
</dbReference>
<dbReference type="InterPro" id="IPR011598">
    <property type="entry name" value="bHLH_dom"/>
</dbReference>
<feature type="region of interest" description="Disordered" evidence="4">
    <location>
        <begin position="70"/>
        <end position="145"/>
    </location>
</feature>
<sequence>MVAGNEHVAHLWVAFPLRNTMRPGDATREGNMSWGLDQDQCAVELPGNKLLTDESWPQPEAPHRAWKMMEKLGTPPSPCSPLPPPSPPASHSPASHSPALPPPTPPPAPKGSSPPPAPAPLPPDVPVISLGHSKRPPHPDVPTTELTALHPIPSLVQLSALPPAPTPAPLPLAGLQSPLLPPQYHPHPFLNSVYIGTSGSLSLFPSSRLRRRPSHLEHELMDGHQPHKVARRVFTNSRERWRQQNVNGAFAELRKLIPTHPPDKKLSKNEILRLAMKYINFLGQLLRDQASDLAPAPAPEPASAPRPGPGPEPPAPRPIKRERRTLLGAAAAGEAR</sequence>
<dbReference type="Ensembl" id="ENSGEVT00005028773.1">
    <property type="protein sequence ID" value="ENSGEVP00005027353.1"/>
    <property type="gene ID" value="ENSGEVG00005019355.1"/>
</dbReference>
<feature type="compositionally biased region" description="Pro residues" evidence="4">
    <location>
        <begin position="296"/>
        <end position="317"/>
    </location>
</feature>
<dbReference type="Gene3D" id="4.10.280.10">
    <property type="entry name" value="Helix-loop-helix DNA-binding domain"/>
    <property type="match status" value="1"/>
</dbReference>
<dbReference type="AlphaFoldDB" id="A0A8C5F1R4"/>
<dbReference type="OrthoDB" id="10069510at2759"/>
<dbReference type="RefSeq" id="XP_030401702.1">
    <property type="nucleotide sequence ID" value="XM_030545842.1"/>
</dbReference>
<dbReference type="PROSITE" id="PS50888">
    <property type="entry name" value="BHLH"/>
    <property type="match status" value="1"/>
</dbReference>
<feature type="domain" description="BHLH" evidence="5">
    <location>
        <begin position="230"/>
        <end position="282"/>
    </location>
</feature>
<dbReference type="Proteomes" id="UP000694390">
    <property type="component" value="Unassembled WGS sequence"/>
</dbReference>
<dbReference type="GO" id="GO:0060216">
    <property type="term" value="P:definitive hemopoiesis"/>
    <property type="evidence" value="ECO:0007669"/>
    <property type="project" value="Ensembl"/>
</dbReference>
<feature type="compositionally biased region" description="Pro residues" evidence="4">
    <location>
        <begin position="75"/>
        <end position="90"/>
    </location>
</feature>
<reference evidence="6" key="2">
    <citation type="submission" date="2025-09" db="UniProtKB">
        <authorList>
            <consortium name="Ensembl"/>
        </authorList>
    </citation>
    <scope>IDENTIFICATION</scope>
</reference>
<feature type="compositionally biased region" description="Pro residues" evidence="4">
    <location>
        <begin position="99"/>
        <end position="125"/>
    </location>
</feature>
<dbReference type="GO" id="GO:0001955">
    <property type="term" value="P:blood vessel maturation"/>
    <property type="evidence" value="ECO:0007669"/>
    <property type="project" value="Ensembl"/>
</dbReference>
<dbReference type="Pfam" id="PF00010">
    <property type="entry name" value="HLH"/>
    <property type="match status" value="1"/>
</dbReference>
<dbReference type="GO" id="GO:0030183">
    <property type="term" value="P:B cell differentiation"/>
    <property type="evidence" value="ECO:0007669"/>
    <property type="project" value="Ensembl"/>
</dbReference>
<dbReference type="GeneID" id="115642406"/>
<dbReference type="GO" id="GO:0000978">
    <property type="term" value="F:RNA polymerase II cis-regulatory region sequence-specific DNA binding"/>
    <property type="evidence" value="ECO:0007669"/>
    <property type="project" value="TreeGrafter"/>
</dbReference>
<dbReference type="InterPro" id="IPR036638">
    <property type="entry name" value="HLH_DNA-bd_sf"/>
</dbReference>
<keyword evidence="3" id="KW-0804">Transcription</keyword>
<keyword evidence="2" id="KW-0238">DNA-binding</keyword>
<keyword evidence="1" id="KW-0805">Transcription regulation</keyword>
<dbReference type="InterPro" id="IPR040238">
    <property type="entry name" value="TAL-like"/>
</dbReference>
<dbReference type="CTD" id="4066"/>
<dbReference type="GO" id="GO:0046983">
    <property type="term" value="F:protein dimerization activity"/>
    <property type="evidence" value="ECO:0007669"/>
    <property type="project" value="InterPro"/>
</dbReference>
<feature type="region of interest" description="Disordered" evidence="4">
    <location>
        <begin position="290"/>
        <end position="336"/>
    </location>
</feature>
<dbReference type="FunFam" id="4.10.280.10:FF:000015">
    <property type="entry name" value="T-cell acute lymphocytic leukemia 1"/>
    <property type="match status" value="1"/>
</dbReference>
<keyword evidence="7" id="KW-1185">Reference proteome</keyword>
<evidence type="ECO:0000256" key="4">
    <source>
        <dbReference type="SAM" id="MobiDB-lite"/>
    </source>
</evidence>
<dbReference type="PANTHER" id="PTHR13864">
    <property type="entry name" value="T-CELL ACUTE LYMPHOCYTIC LEUKEMIA/STEM CELL LEUKEMIA-RELATED"/>
    <property type="match status" value="1"/>
</dbReference>
<name>A0A8C5F1R4_9SAUR</name>
<dbReference type="GO" id="GO:0045893">
    <property type="term" value="P:positive regulation of DNA-templated transcription"/>
    <property type="evidence" value="ECO:0007669"/>
    <property type="project" value="Ensembl"/>
</dbReference>
<evidence type="ECO:0000259" key="5">
    <source>
        <dbReference type="PROSITE" id="PS50888"/>
    </source>
</evidence>
<evidence type="ECO:0000313" key="6">
    <source>
        <dbReference type="Ensembl" id="ENSGEVP00005027353.1"/>
    </source>
</evidence>
<evidence type="ECO:0000256" key="1">
    <source>
        <dbReference type="ARBA" id="ARBA00023015"/>
    </source>
</evidence>
<gene>
    <name evidence="6" type="primary">LYL1</name>
</gene>
<evidence type="ECO:0000313" key="7">
    <source>
        <dbReference type="Proteomes" id="UP000694390"/>
    </source>
</evidence>
<reference evidence="6" key="1">
    <citation type="submission" date="2025-08" db="UniProtKB">
        <authorList>
            <consortium name="Ensembl"/>
        </authorList>
    </citation>
    <scope>IDENTIFICATION</scope>
</reference>
<organism evidence="6 7">
    <name type="scientific">Gopherus evgoodei</name>
    <name type="common">Goodes thornscrub tortoise</name>
    <dbReference type="NCBI Taxonomy" id="1825980"/>
    <lineage>
        <taxon>Eukaryota</taxon>
        <taxon>Metazoa</taxon>
        <taxon>Chordata</taxon>
        <taxon>Craniata</taxon>
        <taxon>Vertebrata</taxon>
        <taxon>Euteleostomi</taxon>
        <taxon>Archelosauria</taxon>
        <taxon>Testudinata</taxon>
        <taxon>Testudines</taxon>
        <taxon>Cryptodira</taxon>
        <taxon>Durocryptodira</taxon>
        <taxon>Testudinoidea</taxon>
        <taxon>Testudinidae</taxon>
        <taxon>Gopherus</taxon>
    </lineage>
</organism>
<evidence type="ECO:0000256" key="2">
    <source>
        <dbReference type="ARBA" id="ARBA00023125"/>
    </source>
</evidence>
<accession>A0A8C5F1R4</accession>
<dbReference type="GO" id="GO:0000981">
    <property type="term" value="F:DNA-binding transcription factor activity, RNA polymerase II-specific"/>
    <property type="evidence" value="ECO:0007669"/>
    <property type="project" value="InterPro"/>
</dbReference>
<dbReference type="SUPFAM" id="SSF47459">
    <property type="entry name" value="HLH, helix-loop-helix DNA-binding domain"/>
    <property type="match status" value="1"/>
</dbReference>
<evidence type="ECO:0000256" key="3">
    <source>
        <dbReference type="ARBA" id="ARBA00023163"/>
    </source>
</evidence>
<dbReference type="SMART" id="SM00353">
    <property type="entry name" value="HLH"/>
    <property type="match status" value="1"/>
</dbReference>
<protein>
    <submittedName>
        <fullName evidence="6">LYL1 basic helix-loop-helix family member</fullName>
    </submittedName>
</protein>
<dbReference type="GeneTree" id="ENSGT00940000162404"/>
<proteinExistence type="predicted"/>